<dbReference type="PANTHER" id="PTHR42915">
    <property type="entry name" value="HYPOTHETICAL 460 KDA PROTEIN IN FEUA-SIGW INTERGENIC REGION [PRECURSOR]"/>
    <property type="match status" value="1"/>
</dbReference>
<feature type="domain" description="Peptidoglycan beta-N-acetylmuramidase NamZ N-terminal" evidence="2">
    <location>
        <begin position="24"/>
        <end position="223"/>
    </location>
</feature>
<protein>
    <recommendedName>
        <fullName evidence="6">DUF1343 domain-containing protein</fullName>
    </recommendedName>
</protein>
<sequence length="370" mass="39346">MTRVRTGLERVAAGERRIGGARAGLITNPTGVLPDLTPSAPALLAAGVPVTALFGPEHGLRGTVQAGGGEADAADPDTGLPVFDTYGRSGAALDEVVASSGVDVLVFDINDVGTRFYTYLWTMYDLLASAGRLGLRFVVLDRPNPIGGVRVEGPLLDPGFAGFLGRLPVPIRHGLTAGEMALLAGRRLGVEPEVVPMEGWRREWYFDRTGLPWVMPSANMPTLDTALVYPGTGLLEGTNVSEGRGTTRPFELIGAPFVDGRFARELAALGLPGVRFRGAWFTPTAGKYAGTPVRGVQVHVTDREAFRPVLTGVSVLHVLRTLYPEDFACGPFLDSLWGSDSLRRALEAGEDPRGLCGSTGWSGPPEPLYR</sequence>
<dbReference type="Gene3D" id="3.40.50.12170">
    <property type="entry name" value="Uncharacterised protein PF07075, DUF1343"/>
    <property type="match status" value="1"/>
</dbReference>
<evidence type="ECO:0000259" key="3">
    <source>
        <dbReference type="Pfam" id="PF20732"/>
    </source>
</evidence>
<dbReference type="Pfam" id="PF20732">
    <property type="entry name" value="NamZ_C"/>
    <property type="match status" value="1"/>
</dbReference>
<dbReference type="PANTHER" id="PTHR42915:SF1">
    <property type="entry name" value="PEPTIDOGLYCAN BETA-N-ACETYLMURAMIDASE NAMZ"/>
    <property type="match status" value="1"/>
</dbReference>
<dbReference type="OrthoDB" id="9801061at2"/>
<evidence type="ECO:0000256" key="1">
    <source>
        <dbReference type="SAM" id="MobiDB-lite"/>
    </source>
</evidence>
<dbReference type="Proteomes" id="UP000006640">
    <property type="component" value="Chromosome"/>
</dbReference>
<proteinExistence type="predicted"/>
<feature type="region of interest" description="Disordered" evidence="1">
    <location>
        <begin position="350"/>
        <end position="370"/>
    </location>
</feature>
<dbReference type="InterPro" id="IPR048503">
    <property type="entry name" value="NamZ_C"/>
</dbReference>
<evidence type="ECO:0008006" key="6">
    <source>
        <dbReference type="Google" id="ProtNLM"/>
    </source>
</evidence>
<organism evidence="4 5">
    <name type="scientific">Thermobispora bispora (strain ATCC 19993 / DSM 43833 / CBS 139.67 / JCM 10125 / KCTC 9307 / NBRC 14880 / R51)</name>
    <dbReference type="NCBI Taxonomy" id="469371"/>
    <lineage>
        <taxon>Bacteria</taxon>
        <taxon>Bacillati</taxon>
        <taxon>Actinomycetota</taxon>
        <taxon>Actinomycetes</taxon>
        <taxon>Streptosporangiales</taxon>
        <taxon>Streptosporangiaceae</taxon>
        <taxon>Thermobispora</taxon>
    </lineage>
</organism>
<dbReference type="Pfam" id="PF07075">
    <property type="entry name" value="NamZ_N"/>
    <property type="match status" value="1"/>
</dbReference>
<dbReference type="STRING" id="469371.Tbis_1662"/>
<accession>D6YB15</accession>
<dbReference type="KEGG" id="tbi:Tbis_1662"/>
<gene>
    <name evidence="4" type="ordered locus">Tbis_1662</name>
</gene>
<dbReference type="AlphaFoldDB" id="D6YB15"/>
<name>D6YB15_THEBD</name>
<reference evidence="4 5" key="1">
    <citation type="submission" date="2010-01" db="EMBL/GenBank/DDBJ databases">
        <title>The complete genome of Thermobispora bispora DSM 43833.</title>
        <authorList>
            <consortium name="US DOE Joint Genome Institute (JGI-PGF)"/>
            <person name="Lucas S."/>
            <person name="Copeland A."/>
            <person name="Lapidus A."/>
            <person name="Glavina del Rio T."/>
            <person name="Dalin E."/>
            <person name="Tice H."/>
            <person name="Bruce D."/>
            <person name="Goodwin L."/>
            <person name="Pitluck S."/>
            <person name="Kyrpides N."/>
            <person name="Mavromatis K."/>
            <person name="Ivanova N."/>
            <person name="Mikhailova N."/>
            <person name="Chertkov O."/>
            <person name="Brettin T."/>
            <person name="Detter J.C."/>
            <person name="Han C."/>
            <person name="Larimer F."/>
            <person name="Land M."/>
            <person name="Hauser L."/>
            <person name="Markowitz V."/>
            <person name="Cheng J.-F."/>
            <person name="Hugenholtz P."/>
            <person name="Woyke T."/>
            <person name="Wu D."/>
            <person name="Jando M."/>
            <person name="Schneider S."/>
            <person name="Klenk H.-P."/>
            <person name="Eisen J.A."/>
        </authorList>
    </citation>
    <scope>NUCLEOTIDE SEQUENCE [LARGE SCALE GENOMIC DNA]</scope>
    <source>
        <strain evidence="5">ATCC 19993 / DSM 43833 / CBS 139.67 / JCM 10125 / KCTC 9307 / NBRC 14880 / R51</strain>
    </source>
</reference>
<evidence type="ECO:0000259" key="2">
    <source>
        <dbReference type="Pfam" id="PF07075"/>
    </source>
</evidence>
<dbReference type="Gene3D" id="3.90.1150.140">
    <property type="match status" value="1"/>
</dbReference>
<dbReference type="InterPro" id="IPR048502">
    <property type="entry name" value="NamZ_N"/>
</dbReference>
<evidence type="ECO:0000313" key="4">
    <source>
        <dbReference type="EMBL" id="ADG88375.1"/>
    </source>
</evidence>
<dbReference type="RefSeq" id="WP_013131908.1">
    <property type="nucleotide sequence ID" value="NC_014165.1"/>
</dbReference>
<feature type="domain" description="Peptidoglycan beta-N-acetylmuramidase NamZ C-terminal" evidence="3">
    <location>
        <begin position="227"/>
        <end position="353"/>
    </location>
</feature>
<dbReference type="HOGENOM" id="CLU_033227_1_0_11"/>
<dbReference type="eggNOG" id="COG3876">
    <property type="taxonomic scope" value="Bacteria"/>
</dbReference>
<evidence type="ECO:0000313" key="5">
    <source>
        <dbReference type="Proteomes" id="UP000006640"/>
    </source>
</evidence>
<dbReference type="GO" id="GO:0033922">
    <property type="term" value="F:peptidoglycan beta-N-acetylmuramidase activity"/>
    <property type="evidence" value="ECO:0007669"/>
    <property type="project" value="InterPro"/>
</dbReference>
<dbReference type="PIRSF" id="PIRSF016719">
    <property type="entry name" value="UCP016719"/>
    <property type="match status" value="1"/>
</dbReference>
<keyword evidence="5" id="KW-1185">Reference proteome</keyword>
<dbReference type="InterPro" id="IPR008302">
    <property type="entry name" value="NamZ"/>
</dbReference>
<dbReference type="EMBL" id="CP001874">
    <property type="protein sequence ID" value="ADG88375.1"/>
    <property type="molecule type" value="Genomic_DNA"/>
</dbReference>